<accession>A0A0F9J5Q9</accession>
<organism evidence="1">
    <name type="scientific">marine sediment metagenome</name>
    <dbReference type="NCBI Taxonomy" id="412755"/>
    <lineage>
        <taxon>unclassified sequences</taxon>
        <taxon>metagenomes</taxon>
        <taxon>ecological metagenomes</taxon>
    </lineage>
</organism>
<comment type="caution">
    <text evidence="1">The sequence shown here is derived from an EMBL/GenBank/DDBJ whole genome shotgun (WGS) entry which is preliminary data.</text>
</comment>
<dbReference type="AlphaFoldDB" id="A0A0F9J5Q9"/>
<reference evidence="1" key="1">
    <citation type="journal article" date="2015" name="Nature">
        <title>Complex archaea that bridge the gap between prokaryotes and eukaryotes.</title>
        <authorList>
            <person name="Spang A."/>
            <person name="Saw J.H."/>
            <person name="Jorgensen S.L."/>
            <person name="Zaremba-Niedzwiedzka K."/>
            <person name="Martijn J."/>
            <person name="Lind A.E."/>
            <person name="van Eijk R."/>
            <person name="Schleper C."/>
            <person name="Guy L."/>
            <person name="Ettema T.J."/>
        </authorList>
    </citation>
    <scope>NUCLEOTIDE SEQUENCE</scope>
</reference>
<gene>
    <name evidence="1" type="ORF">LCGC14_1497150</name>
</gene>
<protein>
    <submittedName>
        <fullName evidence="1">Uncharacterized protein</fullName>
    </submittedName>
</protein>
<dbReference type="EMBL" id="LAZR01010823">
    <property type="protein sequence ID" value="KKM64853.1"/>
    <property type="molecule type" value="Genomic_DNA"/>
</dbReference>
<evidence type="ECO:0000313" key="1">
    <source>
        <dbReference type="EMBL" id="KKM64853.1"/>
    </source>
</evidence>
<proteinExistence type="predicted"/>
<name>A0A0F9J5Q9_9ZZZZ</name>
<sequence>MKRMAFHELYQSRACCIQILFAEKNMQYGSDEDVFANNKKAAAIAQKQPEDFLMTQVAKHIALLCVRAETLAGLDTGIAPEEMEAWRENMDDVSLWMFILNGLLEERFQKGIAEGGV</sequence>